<protein>
    <submittedName>
        <fullName evidence="4">Exopolysaccharide biosynthesis polyprenyl glycosylphosphotransferase</fullName>
    </submittedName>
</protein>
<evidence type="ECO:0000256" key="1">
    <source>
        <dbReference type="ARBA" id="ARBA00006464"/>
    </source>
</evidence>
<feature type="domain" description="Bacterial sugar transferase" evidence="3">
    <location>
        <begin position="7"/>
        <end position="194"/>
    </location>
</feature>
<dbReference type="InterPro" id="IPR003362">
    <property type="entry name" value="Bact_transf"/>
</dbReference>
<reference evidence="4 5" key="1">
    <citation type="journal article" date="2015" name="Nature">
        <title>rRNA introns, odd ribosomes, and small enigmatic genomes across a large radiation of phyla.</title>
        <authorList>
            <person name="Brown C.T."/>
            <person name="Hug L.A."/>
            <person name="Thomas B.C."/>
            <person name="Sharon I."/>
            <person name="Castelle C.J."/>
            <person name="Singh A."/>
            <person name="Wilkins M.J."/>
            <person name="Williams K.H."/>
            <person name="Banfield J.F."/>
        </authorList>
    </citation>
    <scope>NUCLEOTIDE SEQUENCE [LARGE SCALE GENOMIC DNA]</scope>
</reference>
<evidence type="ECO:0000256" key="2">
    <source>
        <dbReference type="SAM" id="Phobius"/>
    </source>
</evidence>
<name>A0A0G1R4U1_9BACT</name>
<keyword evidence="2" id="KW-0472">Membrane</keyword>
<gene>
    <name evidence="4" type="ORF">UX22_C0001G0037</name>
</gene>
<evidence type="ECO:0000313" key="4">
    <source>
        <dbReference type="EMBL" id="KKU15895.1"/>
    </source>
</evidence>
<keyword evidence="2" id="KW-0812">Transmembrane</keyword>
<organism evidence="4 5">
    <name type="scientific">Candidatus Jorgensenbacteria bacterium GW2011_GWA2_45_9</name>
    <dbReference type="NCBI Taxonomy" id="1618663"/>
    <lineage>
        <taxon>Bacteria</taxon>
        <taxon>Candidatus Joergenseniibacteriota</taxon>
    </lineage>
</organism>
<keyword evidence="4" id="KW-0808">Transferase</keyword>
<evidence type="ECO:0000313" key="5">
    <source>
        <dbReference type="Proteomes" id="UP000034727"/>
    </source>
</evidence>
<accession>A0A0G1R4U1</accession>
<feature type="transmembrane region" description="Helical" evidence="2">
    <location>
        <begin position="12"/>
        <end position="35"/>
    </location>
</feature>
<comment type="caution">
    <text evidence="4">The sequence shown here is derived from an EMBL/GenBank/DDBJ whole genome shotgun (WGS) entry which is preliminary data.</text>
</comment>
<dbReference type="PANTHER" id="PTHR30576">
    <property type="entry name" value="COLANIC BIOSYNTHESIS UDP-GLUCOSE LIPID CARRIER TRANSFERASE"/>
    <property type="match status" value="1"/>
</dbReference>
<keyword evidence="2" id="KW-1133">Transmembrane helix</keyword>
<proteinExistence type="inferred from homology"/>
<dbReference type="PANTHER" id="PTHR30576:SF10">
    <property type="entry name" value="SLL5057 PROTEIN"/>
    <property type="match status" value="1"/>
</dbReference>
<dbReference type="EMBL" id="LCLJ01000001">
    <property type="protein sequence ID" value="KKU15895.1"/>
    <property type="molecule type" value="Genomic_DNA"/>
</dbReference>
<dbReference type="AlphaFoldDB" id="A0A0G1R4U1"/>
<dbReference type="GO" id="GO:0016780">
    <property type="term" value="F:phosphotransferase activity, for other substituted phosphate groups"/>
    <property type="evidence" value="ECO:0007669"/>
    <property type="project" value="TreeGrafter"/>
</dbReference>
<dbReference type="Proteomes" id="UP000034727">
    <property type="component" value="Unassembled WGS sequence"/>
</dbReference>
<comment type="similarity">
    <text evidence="1">Belongs to the bacterial sugar transferase family.</text>
</comment>
<dbReference type="PATRIC" id="fig|1618663.3.peg.42"/>
<dbReference type="Pfam" id="PF02397">
    <property type="entry name" value="Bac_transf"/>
    <property type="match status" value="1"/>
</dbReference>
<sequence length="200" mass="22625">MNYSAWKRLIDLLGGALGALAVFILLPFAAFFIAIEDGFPVFVRLERLSGGKTIRVWKFRTMERGAHSKKRHLMGMNERADGPLFKMKRDPRVTKTGKILRKFRLDEFPQFLNVLAGDMALVGPRPHEPEEVEKYPPEFKKIADAKAGITGLSQVSGASALPFLKELELDFDYLKRVNFKTDAKIIRKTITILFTDPTGI</sequence>
<evidence type="ECO:0000259" key="3">
    <source>
        <dbReference type="Pfam" id="PF02397"/>
    </source>
</evidence>